<keyword evidence="3" id="KW-1185">Reference proteome</keyword>
<dbReference type="InterPro" id="IPR038765">
    <property type="entry name" value="Papain-like_cys_pep_sf"/>
</dbReference>
<feature type="region of interest" description="Disordered" evidence="1">
    <location>
        <begin position="1"/>
        <end position="26"/>
    </location>
</feature>
<feature type="compositionally biased region" description="Basic and acidic residues" evidence="1">
    <location>
        <begin position="303"/>
        <end position="315"/>
    </location>
</feature>
<dbReference type="Proteomes" id="UP001408789">
    <property type="component" value="Unassembled WGS sequence"/>
</dbReference>
<sequence length="590" mass="66316">MDPPPLDTFPTTSHLESSPSVKDDNDVSLGAKKIVHPRLKLPYDPSVIIPPDFVVPVFPIYTPPFSHSNADPSYDSHVTVVINKHNQNQNENAPFIPKDITKNPDSSHVDEHFANIHPQKSTRESGMVVPSKWRHGPVRKSGRRKNLDSFECEGMDTDDTKNAISFWTYKNLKLRERLELKFGGFGLGKFKEFSKVVDDGSQQFRSLDLSVLVSEVQSNLENLSKEQSNVLTSLARLQHSFPDSTEFKSLHERYQAILNCRRTHSEQLSPDHVSLHEENTEHESDGDEECNDSQSGDSSTDDEIQHDADDGIGDVWDHEITDSQVLDVPTPPGKTQGFHNLIFRAAENHIVPHGDGKKSGPETIHDHLFTPPQIQEEQSLNHDVAEGKTHDGVVDAPTEGNTTPQPLLGNPHTDPPIRDIVPFGNSQSSVHGVDMVFFPVEDSDSYYVLVFELKHPSISAIDSFSTKRPLVNLVDSDDYYQKDSAYKMKHLFCNYLQSIQHPKAANIMSSKIQRCKINWATTGYGVDNGVFLMSHMEKFFGRNEVFQCEFGSHGKTKKGQLNKLRNKYASTILLSKVNLLVEKIKSYLSV</sequence>
<protein>
    <submittedName>
        <fullName evidence="2">Uncharacterized protein</fullName>
    </submittedName>
</protein>
<feature type="compositionally biased region" description="Polar residues" evidence="1">
    <location>
        <begin position="9"/>
        <end position="20"/>
    </location>
</feature>
<dbReference type="SUPFAM" id="SSF54001">
    <property type="entry name" value="Cysteine proteinases"/>
    <property type="match status" value="1"/>
</dbReference>
<organism evidence="2 3">
    <name type="scientific">Deinandra increscens subsp. villosa</name>
    <dbReference type="NCBI Taxonomy" id="3103831"/>
    <lineage>
        <taxon>Eukaryota</taxon>
        <taxon>Viridiplantae</taxon>
        <taxon>Streptophyta</taxon>
        <taxon>Embryophyta</taxon>
        <taxon>Tracheophyta</taxon>
        <taxon>Spermatophyta</taxon>
        <taxon>Magnoliopsida</taxon>
        <taxon>eudicotyledons</taxon>
        <taxon>Gunneridae</taxon>
        <taxon>Pentapetalae</taxon>
        <taxon>asterids</taxon>
        <taxon>campanulids</taxon>
        <taxon>Asterales</taxon>
        <taxon>Asteraceae</taxon>
        <taxon>Asteroideae</taxon>
        <taxon>Heliantheae alliance</taxon>
        <taxon>Madieae</taxon>
        <taxon>Madiinae</taxon>
        <taxon>Deinandra</taxon>
    </lineage>
</organism>
<evidence type="ECO:0000313" key="2">
    <source>
        <dbReference type="EMBL" id="KAK9056465.1"/>
    </source>
</evidence>
<feature type="region of interest" description="Disordered" evidence="1">
    <location>
        <begin position="268"/>
        <end position="315"/>
    </location>
</feature>
<reference evidence="2 3" key="1">
    <citation type="submission" date="2024-04" db="EMBL/GenBank/DDBJ databases">
        <title>The reference genome of an endangered Asteraceae, Deinandra increscens subsp. villosa, native to the Central Coast of California.</title>
        <authorList>
            <person name="Guilliams M."/>
            <person name="Hasenstab-Lehman K."/>
            <person name="Meyer R."/>
            <person name="Mcevoy S."/>
        </authorList>
    </citation>
    <scope>NUCLEOTIDE SEQUENCE [LARGE SCALE GENOMIC DNA]</scope>
    <source>
        <tissue evidence="2">Leaf</tissue>
    </source>
</reference>
<gene>
    <name evidence="2" type="ORF">SSX86_023826</name>
</gene>
<evidence type="ECO:0000313" key="3">
    <source>
        <dbReference type="Proteomes" id="UP001408789"/>
    </source>
</evidence>
<dbReference type="Gene3D" id="3.40.395.10">
    <property type="entry name" value="Adenoviral Proteinase, Chain A"/>
    <property type="match status" value="1"/>
</dbReference>
<name>A0AAP0CM12_9ASTR</name>
<feature type="compositionally biased region" description="Basic and acidic residues" evidence="1">
    <location>
        <begin position="273"/>
        <end position="283"/>
    </location>
</feature>
<accession>A0AAP0CM12</accession>
<evidence type="ECO:0000256" key="1">
    <source>
        <dbReference type="SAM" id="MobiDB-lite"/>
    </source>
</evidence>
<proteinExistence type="predicted"/>
<dbReference type="EMBL" id="JBCNJP010000024">
    <property type="protein sequence ID" value="KAK9056465.1"/>
    <property type="molecule type" value="Genomic_DNA"/>
</dbReference>
<feature type="region of interest" description="Disordered" evidence="1">
    <location>
        <begin position="120"/>
        <end position="140"/>
    </location>
</feature>
<comment type="caution">
    <text evidence="2">The sequence shown here is derived from an EMBL/GenBank/DDBJ whole genome shotgun (WGS) entry which is preliminary data.</text>
</comment>
<dbReference type="AlphaFoldDB" id="A0AAP0CM12"/>